<dbReference type="InterPro" id="IPR011009">
    <property type="entry name" value="Kinase-like_dom_sf"/>
</dbReference>
<dbReference type="Gene3D" id="3.30.200.20">
    <property type="entry name" value="Phosphorylase Kinase, domain 1"/>
    <property type="match status" value="1"/>
</dbReference>
<dbReference type="PANTHER" id="PTHR43671">
    <property type="entry name" value="SERINE/THREONINE-PROTEIN KINASE NEK"/>
    <property type="match status" value="1"/>
</dbReference>
<dbReference type="InterPro" id="IPR008271">
    <property type="entry name" value="Ser/Thr_kinase_AS"/>
</dbReference>
<keyword evidence="6" id="KW-0067">ATP-binding</keyword>
<dbReference type="Proteomes" id="UP000799537">
    <property type="component" value="Unassembled WGS sequence"/>
</dbReference>
<protein>
    <recommendedName>
        <fullName evidence="1">non-specific serine/threonine protein kinase</fullName>
        <ecNumber evidence="1">2.7.11.1</ecNumber>
    </recommendedName>
</protein>
<dbReference type="SMART" id="SM00220">
    <property type="entry name" value="S_TKc"/>
    <property type="match status" value="1"/>
</dbReference>
<proteinExistence type="predicted"/>
<comment type="catalytic activity">
    <reaction evidence="8">
        <text>L-seryl-[protein] + ATP = O-phospho-L-seryl-[protein] + ADP + H(+)</text>
        <dbReference type="Rhea" id="RHEA:17989"/>
        <dbReference type="Rhea" id="RHEA-COMP:9863"/>
        <dbReference type="Rhea" id="RHEA-COMP:11604"/>
        <dbReference type="ChEBI" id="CHEBI:15378"/>
        <dbReference type="ChEBI" id="CHEBI:29999"/>
        <dbReference type="ChEBI" id="CHEBI:30616"/>
        <dbReference type="ChEBI" id="CHEBI:83421"/>
        <dbReference type="ChEBI" id="CHEBI:456216"/>
        <dbReference type="EC" id="2.7.11.1"/>
    </reaction>
</comment>
<evidence type="ECO:0000256" key="8">
    <source>
        <dbReference type="ARBA" id="ARBA00048679"/>
    </source>
</evidence>
<feature type="domain" description="Protein kinase" evidence="9">
    <location>
        <begin position="40"/>
        <end position="345"/>
    </location>
</feature>
<keyword evidence="11" id="KW-1185">Reference proteome</keyword>
<evidence type="ECO:0000256" key="6">
    <source>
        <dbReference type="ARBA" id="ARBA00022840"/>
    </source>
</evidence>
<dbReference type="EMBL" id="ML993624">
    <property type="protein sequence ID" value="KAF2160757.1"/>
    <property type="molecule type" value="Genomic_DNA"/>
</dbReference>
<dbReference type="RefSeq" id="XP_033661646.1">
    <property type="nucleotide sequence ID" value="XM_033809220.1"/>
</dbReference>
<dbReference type="GeneID" id="54562492"/>
<dbReference type="PROSITE" id="PS50011">
    <property type="entry name" value="PROTEIN_KINASE_DOM"/>
    <property type="match status" value="1"/>
</dbReference>
<dbReference type="InterPro" id="IPR050660">
    <property type="entry name" value="NEK_Ser/Thr_kinase"/>
</dbReference>
<evidence type="ECO:0000259" key="9">
    <source>
        <dbReference type="PROSITE" id="PS50011"/>
    </source>
</evidence>
<keyword evidence="3" id="KW-0808">Transferase</keyword>
<dbReference type="OrthoDB" id="310217at2759"/>
<evidence type="ECO:0000256" key="7">
    <source>
        <dbReference type="ARBA" id="ARBA00047899"/>
    </source>
</evidence>
<reference evidence="10" key="1">
    <citation type="journal article" date="2020" name="Stud. Mycol.">
        <title>101 Dothideomycetes genomes: a test case for predicting lifestyles and emergence of pathogens.</title>
        <authorList>
            <person name="Haridas S."/>
            <person name="Albert R."/>
            <person name="Binder M."/>
            <person name="Bloem J."/>
            <person name="Labutti K."/>
            <person name="Salamov A."/>
            <person name="Andreopoulos B."/>
            <person name="Baker S."/>
            <person name="Barry K."/>
            <person name="Bills G."/>
            <person name="Bluhm B."/>
            <person name="Cannon C."/>
            <person name="Castanera R."/>
            <person name="Culley D."/>
            <person name="Daum C."/>
            <person name="Ezra D."/>
            <person name="Gonzalez J."/>
            <person name="Henrissat B."/>
            <person name="Kuo A."/>
            <person name="Liang C."/>
            <person name="Lipzen A."/>
            <person name="Lutzoni F."/>
            <person name="Magnuson J."/>
            <person name="Mondo S."/>
            <person name="Nolan M."/>
            <person name="Ohm R."/>
            <person name="Pangilinan J."/>
            <person name="Park H.-J."/>
            <person name="Ramirez L."/>
            <person name="Alfaro M."/>
            <person name="Sun H."/>
            <person name="Tritt A."/>
            <person name="Yoshinaga Y."/>
            <person name="Zwiers L.-H."/>
            <person name="Turgeon B."/>
            <person name="Goodwin S."/>
            <person name="Spatafora J."/>
            <person name="Crous P."/>
            <person name="Grigoriev I."/>
        </authorList>
    </citation>
    <scope>NUCLEOTIDE SEQUENCE</scope>
    <source>
        <strain evidence="10">ATCC 36951</strain>
    </source>
</reference>
<evidence type="ECO:0000256" key="2">
    <source>
        <dbReference type="ARBA" id="ARBA00022527"/>
    </source>
</evidence>
<dbReference type="EC" id="2.7.11.1" evidence="1"/>
<evidence type="ECO:0000256" key="1">
    <source>
        <dbReference type="ARBA" id="ARBA00012513"/>
    </source>
</evidence>
<dbReference type="PROSITE" id="PS00108">
    <property type="entry name" value="PROTEIN_KINASE_ST"/>
    <property type="match status" value="1"/>
</dbReference>
<evidence type="ECO:0000256" key="4">
    <source>
        <dbReference type="ARBA" id="ARBA00022741"/>
    </source>
</evidence>
<dbReference type="AlphaFoldDB" id="A0A6A6C122"/>
<dbReference type="PANTHER" id="PTHR43671:SF98">
    <property type="entry name" value="SERINE_THREONINE-PROTEIN KINASE NEK11"/>
    <property type="match status" value="1"/>
</dbReference>
<evidence type="ECO:0000256" key="5">
    <source>
        <dbReference type="ARBA" id="ARBA00022777"/>
    </source>
</evidence>
<dbReference type="GO" id="GO:0005524">
    <property type="term" value="F:ATP binding"/>
    <property type="evidence" value="ECO:0007669"/>
    <property type="project" value="UniProtKB-KW"/>
</dbReference>
<organism evidence="10 11">
    <name type="scientific">Zasmidium cellare ATCC 36951</name>
    <dbReference type="NCBI Taxonomy" id="1080233"/>
    <lineage>
        <taxon>Eukaryota</taxon>
        <taxon>Fungi</taxon>
        <taxon>Dikarya</taxon>
        <taxon>Ascomycota</taxon>
        <taxon>Pezizomycotina</taxon>
        <taxon>Dothideomycetes</taxon>
        <taxon>Dothideomycetidae</taxon>
        <taxon>Mycosphaerellales</taxon>
        <taxon>Mycosphaerellaceae</taxon>
        <taxon>Zasmidium</taxon>
    </lineage>
</organism>
<comment type="catalytic activity">
    <reaction evidence="7">
        <text>L-threonyl-[protein] + ATP = O-phospho-L-threonyl-[protein] + ADP + H(+)</text>
        <dbReference type="Rhea" id="RHEA:46608"/>
        <dbReference type="Rhea" id="RHEA-COMP:11060"/>
        <dbReference type="Rhea" id="RHEA-COMP:11605"/>
        <dbReference type="ChEBI" id="CHEBI:15378"/>
        <dbReference type="ChEBI" id="CHEBI:30013"/>
        <dbReference type="ChEBI" id="CHEBI:30616"/>
        <dbReference type="ChEBI" id="CHEBI:61977"/>
        <dbReference type="ChEBI" id="CHEBI:456216"/>
        <dbReference type="EC" id="2.7.11.1"/>
    </reaction>
</comment>
<dbReference type="Gene3D" id="1.10.510.10">
    <property type="entry name" value="Transferase(Phosphotransferase) domain 1"/>
    <property type="match status" value="1"/>
</dbReference>
<sequence length="372" mass="42502">MVNDVQDYFTKGPVIGKTRTVEQVEQTMELTFNFKGNDKYETVEKLPEGGEGQCSVMKSKTTGNLFVVKHTKAVRLRDPKEREELDSKTHRYPNEARILGMTLKAQRNIVQMVQITEDHKEPGRYFLWMEYCSGGDLISQILYWWKRKRCPVPEQFLLHTFVSLVDGLAFLHHGLRSKGDGRFTEDEFHEAVIHADLKAENVFLRWSDKSLGGMPEVVLGDFGIAKKASKTDAKLSAGTPAYMAPEDVAIHQNVPMSSEYEETWLKVVNSRTTAMDMYSLGQVMYQMVAKEPEPREIGLDPTDLRISREYDTPGLCETIVRCLTVDKNLRAQASFHQTLGILPAINRLRTARNALVQRRTTLDRMEWARPAK</sequence>
<keyword evidence="5" id="KW-0418">Kinase</keyword>
<dbReference type="GO" id="GO:0004674">
    <property type="term" value="F:protein serine/threonine kinase activity"/>
    <property type="evidence" value="ECO:0007669"/>
    <property type="project" value="UniProtKB-KW"/>
</dbReference>
<name>A0A6A6C122_ZASCE</name>
<keyword evidence="2" id="KW-0723">Serine/threonine-protein kinase</keyword>
<evidence type="ECO:0000313" key="10">
    <source>
        <dbReference type="EMBL" id="KAF2160757.1"/>
    </source>
</evidence>
<dbReference type="GO" id="GO:0005634">
    <property type="term" value="C:nucleus"/>
    <property type="evidence" value="ECO:0007669"/>
    <property type="project" value="TreeGrafter"/>
</dbReference>
<dbReference type="Pfam" id="PF00069">
    <property type="entry name" value="Pkinase"/>
    <property type="match status" value="1"/>
</dbReference>
<gene>
    <name evidence="10" type="ORF">M409DRAFT_28893</name>
</gene>
<accession>A0A6A6C122</accession>
<evidence type="ECO:0000256" key="3">
    <source>
        <dbReference type="ARBA" id="ARBA00022679"/>
    </source>
</evidence>
<dbReference type="InterPro" id="IPR000719">
    <property type="entry name" value="Prot_kinase_dom"/>
</dbReference>
<keyword evidence="4" id="KW-0547">Nucleotide-binding</keyword>
<dbReference type="SUPFAM" id="SSF56112">
    <property type="entry name" value="Protein kinase-like (PK-like)"/>
    <property type="match status" value="1"/>
</dbReference>
<evidence type="ECO:0000313" key="11">
    <source>
        <dbReference type="Proteomes" id="UP000799537"/>
    </source>
</evidence>